<evidence type="ECO:0000256" key="1">
    <source>
        <dbReference type="ARBA" id="ARBA00010945"/>
    </source>
</evidence>
<keyword evidence="5" id="KW-1185">Reference proteome</keyword>
<dbReference type="PANTHER" id="PTHR35369:SF2">
    <property type="entry name" value="BLR3025 PROTEIN"/>
    <property type="match status" value="1"/>
</dbReference>
<dbReference type="Proteomes" id="UP000753802">
    <property type="component" value="Unassembled WGS sequence"/>
</dbReference>
<comment type="caution">
    <text evidence="4">The sequence shown here is derived from an EMBL/GenBank/DDBJ whole genome shotgun (WGS) entry which is preliminary data.</text>
</comment>
<dbReference type="Pfam" id="PF00817">
    <property type="entry name" value="IMS"/>
    <property type="match status" value="1"/>
</dbReference>
<keyword evidence="2" id="KW-0227">DNA damage</keyword>
<dbReference type="Gene3D" id="3.40.1170.60">
    <property type="match status" value="1"/>
</dbReference>
<evidence type="ECO:0000256" key="2">
    <source>
        <dbReference type="ARBA" id="ARBA00022763"/>
    </source>
</evidence>
<dbReference type="PANTHER" id="PTHR35369">
    <property type="entry name" value="BLR3025 PROTEIN-RELATED"/>
    <property type="match status" value="1"/>
</dbReference>
<dbReference type="Gene3D" id="3.30.70.270">
    <property type="match status" value="1"/>
</dbReference>
<dbReference type="InterPro" id="IPR050356">
    <property type="entry name" value="SulA_CellDiv_inhibitor"/>
</dbReference>
<dbReference type="EMBL" id="JAACJS010000002">
    <property type="protein sequence ID" value="NCI48793.1"/>
    <property type="molecule type" value="Genomic_DNA"/>
</dbReference>
<organism evidence="4 5">
    <name type="scientific">Sediminibacterium roseum</name>
    <dbReference type="NCBI Taxonomy" id="1978412"/>
    <lineage>
        <taxon>Bacteria</taxon>
        <taxon>Pseudomonadati</taxon>
        <taxon>Bacteroidota</taxon>
        <taxon>Chitinophagia</taxon>
        <taxon>Chitinophagales</taxon>
        <taxon>Chitinophagaceae</taxon>
        <taxon>Sediminibacterium</taxon>
    </lineage>
</organism>
<dbReference type="CDD" id="cd03468">
    <property type="entry name" value="PolY_like"/>
    <property type="match status" value="1"/>
</dbReference>
<feature type="domain" description="UmuC" evidence="3">
    <location>
        <begin position="16"/>
        <end position="152"/>
    </location>
</feature>
<dbReference type="InterPro" id="IPR043502">
    <property type="entry name" value="DNA/RNA_pol_sf"/>
</dbReference>
<gene>
    <name evidence="4" type="ORF">GWC95_02595</name>
</gene>
<sequence length="499" mass="56915">MLRFVTIWFPYLKTDWMTLQQKELSGKAFVLTQNDHGRKLITAASPQAVAQGIHNGMFAADALALLRGLEVRDDDTQSAEKLLKRLAHWCIRYTPTVMLDAPCGLILDASGCTHLWGNEENYVKDLTRRLQGFGFHVRAAIGDTIGVAWAITRFTKAQLIVPQGETMRALLPLPPAALRLDAYTVEQLEKLGLRSVKSFIGMPRMSLQRRFGEDCIRRINYALGHEQEIREAVHPPEPYQERLPCLEAIVTRTGIEIALEKLLGAMCTRLRAEGKGLRTSVFKGYRMDGKTVSLTIGTHKPSHNEKHLAHLFSFRIETLEPGPGIELFTLDAQKVEDAVPLQTQLWGGSPELADDRLSELLDRLNTRFGEGHVHRYIPDEHYWPERSVIAAQKISSRINAAWNTNRPRPLQLLAQPEQVEVTAPVPDYPPMNFRHKGTLHKIARAEGPERIEQEWWIQNGEHRDYYCVEDEEGKRYWLFRSGHYDATKKTGWFLHGYFA</sequence>
<dbReference type="InterPro" id="IPR043128">
    <property type="entry name" value="Rev_trsase/Diguanyl_cyclase"/>
</dbReference>
<proteinExistence type="inferred from homology"/>
<protein>
    <submittedName>
        <fullName evidence="4">DNA polymerase Y family protein</fullName>
    </submittedName>
</protein>
<evidence type="ECO:0000313" key="4">
    <source>
        <dbReference type="EMBL" id="NCI48793.1"/>
    </source>
</evidence>
<reference evidence="4 5" key="1">
    <citation type="submission" date="2020-01" db="EMBL/GenBank/DDBJ databases">
        <title>Genome analysis.</title>
        <authorList>
            <person name="Wu S."/>
            <person name="Wang G."/>
        </authorList>
    </citation>
    <scope>NUCLEOTIDE SEQUENCE [LARGE SCALE GENOMIC DNA]</scope>
    <source>
        <strain evidence="4 5">SYL130</strain>
    </source>
</reference>
<accession>A0ABW9ZRV6</accession>
<evidence type="ECO:0000313" key="5">
    <source>
        <dbReference type="Proteomes" id="UP000753802"/>
    </source>
</evidence>
<dbReference type="SUPFAM" id="SSF56672">
    <property type="entry name" value="DNA/RNA polymerases"/>
    <property type="match status" value="1"/>
</dbReference>
<evidence type="ECO:0000259" key="3">
    <source>
        <dbReference type="Pfam" id="PF00817"/>
    </source>
</evidence>
<comment type="similarity">
    <text evidence="1">Belongs to the DNA polymerase type-Y family.</text>
</comment>
<name>A0ABW9ZRV6_9BACT</name>
<dbReference type="InterPro" id="IPR001126">
    <property type="entry name" value="UmuC"/>
</dbReference>